<dbReference type="InterPro" id="IPR039361">
    <property type="entry name" value="Cyclin"/>
</dbReference>
<dbReference type="Pfam" id="PF00134">
    <property type="entry name" value="Cyclin_N"/>
    <property type="match status" value="1"/>
</dbReference>
<dbReference type="Proteomes" id="UP000827092">
    <property type="component" value="Unassembled WGS sequence"/>
</dbReference>
<keyword evidence="1 2" id="KW-0195">Cyclin</keyword>
<feature type="domain" description="Cyclin C-terminal" evidence="4">
    <location>
        <begin position="163"/>
        <end position="289"/>
    </location>
</feature>
<dbReference type="SMART" id="SM01332">
    <property type="entry name" value="Cyclin_C"/>
    <property type="match status" value="1"/>
</dbReference>
<dbReference type="InterPro" id="IPR013763">
    <property type="entry name" value="Cyclin-like_dom"/>
</dbReference>
<evidence type="ECO:0000256" key="2">
    <source>
        <dbReference type="RuleBase" id="RU000383"/>
    </source>
</evidence>
<dbReference type="CDD" id="cd20516">
    <property type="entry name" value="CYCLIN_CCND_rpt2"/>
    <property type="match status" value="1"/>
</dbReference>
<protein>
    <recommendedName>
        <fullName evidence="7">Cyclin D2</fullName>
    </recommendedName>
</protein>
<evidence type="ECO:0000313" key="5">
    <source>
        <dbReference type="EMBL" id="KAG8181276.1"/>
    </source>
</evidence>
<dbReference type="InterPro" id="IPR036915">
    <property type="entry name" value="Cyclin-like_sf"/>
</dbReference>
<dbReference type="EMBL" id="JAFNEN010000523">
    <property type="protein sequence ID" value="KAG8181276.1"/>
    <property type="molecule type" value="Genomic_DNA"/>
</dbReference>
<dbReference type="AlphaFoldDB" id="A0AAV6UDL8"/>
<comment type="similarity">
    <text evidence="2">Belongs to the cyclin family.</text>
</comment>
<reference evidence="5 6" key="1">
    <citation type="journal article" date="2022" name="Nat. Ecol. Evol.">
        <title>A masculinizing supergene underlies an exaggerated male reproductive morph in a spider.</title>
        <authorList>
            <person name="Hendrickx F."/>
            <person name="De Corte Z."/>
            <person name="Sonet G."/>
            <person name="Van Belleghem S.M."/>
            <person name="Kostlbacher S."/>
            <person name="Vangestel C."/>
        </authorList>
    </citation>
    <scope>NUCLEOTIDE SEQUENCE [LARGE SCALE GENOMIC DNA]</scope>
    <source>
        <strain evidence="5">W744_W776</strain>
    </source>
</reference>
<name>A0AAV6UDL8_9ARAC</name>
<dbReference type="SUPFAM" id="SSF47954">
    <property type="entry name" value="Cyclin-like"/>
    <property type="match status" value="2"/>
</dbReference>
<dbReference type="PANTHER" id="PTHR10177">
    <property type="entry name" value="CYCLINS"/>
    <property type="match status" value="1"/>
</dbReference>
<comment type="caution">
    <text evidence="5">The sequence shown here is derived from an EMBL/GenBank/DDBJ whole genome shotgun (WGS) entry which is preliminary data.</text>
</comment>
<evidence type="ECO:0000256" key="1">
    <source>
        <dbReference type="ARBA" id="ARBA00023127"/>
    </source>
</evidence>
<accession>A0AAV6UDL8</accession>
<evidence type="ECO:0000259" key="4">
    <source>
        <dbReference type="SMART" id="SM01332"/>
    </source>
</evidence>
<gene>
    <name evidence="5" type="ORF">JTE90_022214</name>
</gene>
<dbReference type="SMART" id="SM00385">
    <property type="entry name" value="CYCLIN"/>
    <property type="match status" value="1"/>
</dbReference>
<sequence>MDSNSLLWCGDMVCPMSMGDPVLDGDPRVLQQLIKVERIQGKSFRHINSRCYFKEAQEEVQPFMRRTLAKWMMEVCEEQGAEEILFPLAVSYVDRFLSVVRIRKTQLQLLGAVCLLIASKLRQCRSLTVDSLIYYTDYSVTTKDITTWELLVLSSLKWDVATPIASDFVDPLLSRMNLNGEEESLVKKHAHTFIALCATEYKFTSYSASLLATACIAVAINGITWLQKPWGSLSALLESLTELAELNIKYLQACIEDVEDLIATNIAQLKQAVSKSMTAQTQSNTLNCSMTVNGLKTKTDVNSDVQDAIF</sequence>
<dbReference type="Gene3D" id="1.10.472.10">
    <property type="entry name" value="Cyclin-like"/>
    <property type="match status" value="2"/>
</dbReference>
<keyword evidence="6" id="KW-1185">Reference proteome</keyword>
<feature type="domain" description="Cyclin-like" evidence="3">
    <location>
        <begin position="70"/>
        <end position="154"/>
    </location>
</feature>
<organism evidence="5 6">
    <name type="scientific">Oedothorax gibbosus</name>
    <dbReference type="NCBI Taxonomy" id="931172"/>
    <lineage>
        <taxon>Eukaryota</taxon>
        <taxon>Metazoa</taxon>
        <taxon>Ecdysozoa</taxon>
        <taxon>Arthropoda</taxon>
        <taxon>Chelicerata</taxon>
        <taxon>Arachnida</taxon>
        <taxon>Araneae</taxon>
        <taxon>Araneomorphae</taxon>
        <taxon>Entelegynae</taxon>
        <taxon>Araneoidea</taxon>
        <taxon>Linyphiidae</taxon>
        <taxon>Erigoninae</taxon>
        <taxon>Oedothorax</taxon>
    </lineage>
</organism>
<dbReference type="InterPro" id="IPR004367">
    <property type="entry name" value="Cyclin_C-dom"/>
</dbReference>
<dbReference type="InterPro" id="IPR006671">
    <property type="entry name" value="Cyclin_N"/>
</dbReference>
<dbReference type="Pfam" id="PF02984">
    <property type="entry name" value="Cyclin_C"/>
    <property type="match status" value="1"/>
</dbReference>
<evidence type="ECO:0000259" key="3">
    <source>
        <dbReference type="SMART" id="SM00385"/>
    </source>
</evidence>
<evidence type="ECO:0008006" key="7">
    <source>
        <dbReference type="Google" id="ProtNLM"/>
    </source>
</evidence>
<proteinExistence type="inferred from homology"/>
<evidence type="ECO:0000313" key="6">
    <source>
        <dbReference type="Proteomes" id="UP000827092"/>
    </source>
</evidence>
<dbReference type="FunFam" id="1.10.472.10:FF:000003">
    <property type="entry name" value="G1/S-specific cyclin-D2"/>
    <property type="match status" value="1"/>
</dbReference>